<feature type="region of interest" description="Disordered" evidence="1">
    <location>
        <begin position="882"/>
        <end position="915"/>
    </location>
</feature>
<dbReference type="AlphaFoldDB" id="A0A226EGY8"/>
<gene>
    <name evidence="2" type="ORF">Fcan01_09718</name>
</gene>
<proteinExistence type="predicted"/>
<name>A0A226EGY8_FOLCA</name>
<sequence>MELYSYSNFPINLPKSHFSQLSNVQNLFQVDSEEDEEFPQKNQVKHLNHNQLESVKRRGTFTLQSTTSKPTTYKLSPLLQKGSEIAYEEFLDSIAFLGRILFIYVPRILTFLWKSLKELGLAGFHFINILIGLKTTKVTDLEKKIHFERCKFLVAELRVGGGKTTLHPLARYIQHQIAKSKKERILLLNNQKPPPIPYKFFTPKGLEVDLSLFDRSLFTRITPILGKILEKTNKTDSWFLQQRERIVCSLGTDKSFEFEANQQIHQEYMTRLVNEIFKHGQELDNLDHLLVEQVGVWSCLRCCLDALHNSHLPAHIQQELKKIKNSSPLLSRDEVWLREQEKRVVMEFYERNKFTAHEIALEELRKKSLFQASYFVSRDLYFLRETAPILEKELSRQRQPCKVYEWKVAYKDEPLFTTTSSTIFHRLFSTLIYRYLATLLTLLYYSLQKIPLDSPYSYQVLYKKTHSSPTSKPHRTLHSELFRTWRLVSKERSKYLSIKDLDGDEYYGYFPVGKFLWVVGVSGVKIAGGVWFYWWGAPWGVWSCFWVSFHVSLTTYLIRLGYDSLIYNLLIKKHARVPMETTSLLEILPKQRKLYKITEKQALLILLTKLELEKLTHFQNSTLKKLNQPIFEYETFFEQFLSPFSCNLNSNLNGFYRDLVRETFLIKEKLDFLIDQEKSKLNSLILPRDFIKITNFDNFCCQGVAMVTRFYKDLIGEYKLDRGGFFGGKGLEFNDWEGLFLNLVGEVFGMRVLFGNSGGDCGGMKILSWSRWISRYGEFYFHDLIHPLTKQFSLTRTEYELHPPYVTMETFSPFVHPDYHHRDLLLNPLPLLHPVVIATLILNREEDLVDLGDVAVRAVVAVMEEAGPARVLGRGEVIEVGFGSEGSGSESEGESGSGEGEEEIVMNNSYLGTSV</sequence>
<keyword evidence="3" id="KW-1185">Reference proteome</keyword>
<protein>
    <submittedName>
        <fullName evidence="2">Uncharacterized protein</fullName>
    </submittedName>
</protein>
<dbReference type="STRING" id="158441.A0A226EGY8"/>
<dbReference type="OrthoDB" id="10003277at2759"/>
<dbReference type="Proteomes" id="UP000198287">
    <property type="component" value="Unassembled WGS sequence"/>
</dbReference>
<evidence type="ECO:0000313" key="3">
    <source>
        <dbReference type="Proteomes" id="UP000198287"/>
    </source>
</evidence>
<accession>A0A226EGY8</accession>
<organism evidence="2 3">
    <name type="scientific">Folsomia candida</name>
    <name type="common">Springtail</name>
    <dbReference type="NCBI Taxonomy" id="158441"/>
    <lineage>
        <taxon>Eukaryota</taxon>
        <taxon>Metazoa</taxon>
        <taxon>Ecdysozoa</taxon>
        <taxon>Arthropoda</taxon>
        <taxon>Hexapoda</taxon>
        <taxon>Collembola</taxon>
        <taxon>Entomobryomorpha</taxon>
        <taxon>Isotomoidea</taxon>
        <taxon>Isotomidae</taxon>
        <taxon>Proisotominae</taxon>
        <taxon>Folsomia</taxon>
    </lineage>
</organism>
<evidence type="ECO:0000313" key="2">
    <source>
        <dbReference type="EMBL" id="OXA56488.1"/>
    </source>
</evidence>
<evidence type="ECO:0000256" key="1">
    <source>
        <dbReference type="SAM" id="MobiDB-lite"/>
    </source>
</evidence>
<dbReference type="PANTHER" id="PTHR37686:SF1">
    <property type="entry name" value="LD36006P"/>
    <property type="match status" value="1"/>
</dbReference>
<dbReference type="PANTHER" id="PTHR37686">
    <property type="entry name" value="LD36006P"/>
    <property type="match status" value="1"/>
</dbReference>
<feature type="compositionally biased region" description="Polar residues" evidence="1">
    <location>
        <begin position="906"/>
        <end position="915"/>
    </location>
</feature>
<dbReference type="Pfam" id="PF25228">
    <property type="entry name" value="Lips"/>
    <property type="match status" value="2"/>
</dbReference>
<dbReference type="EMBL" id="LNIX01000004">
    <property type="protein sequence ID" value="OXA56488.1"/>
    <property type="molecule type" value="Genomic_DNA"/>
</dbReference>
<comment type="caution">
    <text evidence="2">The sequence shown here is derived from an EMBL/GenBank/DDBJ whole genome shotgun (WGS) entry which is preliminary data.</text>
</comment>
<dbReference type="InterPro" id="IPR057435">
    <property type="entry name" value="Lips"/>
</dbReference>
<reference evidence="2 3" key="1">
    <citation type="submission" date="2015-12" db="EMBL/GenBank/DDBJ databases">
        <title>The genome of Folsomia candida.</title>
        <authorList>
            <person name="Faddeeva A."/>
            <person name="Derks M.F."/>
            <person name="Anvar Y."/>
            <person name="Smit S."/>
            <person name="Van Straalen N."/>
            <person name="Roelofs D."/>
        </authorList>
    </citation>
    <scope>NUCLEOTIDE SEQUENCE [LARGE SCALE GENOMIC DNA]</scope>
    <source>
        <strain evidence="2 3">VU population</strain>
        <tissue evidence="2">Whole body</tissue>
    </source>
</reference>